<dbReference type="Pfam" id="PF00144">
    <property type="entry name" value="Beta-lactamase"/>
    <property type="match status" value="1"/>
</dbReference>
<feature type="signal peptide" evidence="1">
    <location>
        <begin position="1"/>
        <end position="22"/>
    </location>
</feature>
<dbReference type="PATRIC" id="fig|857265.3.peg.4081"/>
<dbReference type="AlphaFoldDB" id="A0A0N0GL59"/>
<dbReference type="InterPro" id="IPR012338">
    <property type="entry name" value="Beta-lactam/transpept-like"/>
</dbReference>
<name>A0A0N0GL59_9NEIS</name>
<accession>A0A0N0GL59</accession>
<dbReference type="PANTHER" id="PTHR43283:SF14">
    <property type="entry name" value="BLL8153 PROTEIN"/>
    <property type="match status" value="1"/>
</dbReference>
<evidence type="ECO:0000313" key="4">
    <source>
        <dbReference type="Proteomes" id="UP000037939"/>
    </source>
</evidence>
<dbReference type="Proteomes" id="UP000037939">
    <property type="component" value="Unassembled WGS sequence"/>
</dbReference>
<evidence type="ECO:0000256" key="1">
    <source>
        <dbReference type="SAM" id="SignalP"/>
    </source>
</evidence>
<proteinExistence type="predicted"/>
<keyword evidence="3" id="KW-0378">Hydrolase</keyword>
<feature type="chain" id="PRO_5005849608" evidence="1">
    <location>
        <begin position="23"/>
        <end position="405"/>
    </location>
</feature>
<keyword evidence="4" id="KW-1185">Reference proteome</keyword>
<evidence type="ECO:0000259" key="2">
    <source>
        <dbReference type="Pfam" id="PF00144"/>
    </source>
</evidence>
<feature type="domain" description="Beta-lactamase-related" evidence="2">
    <location>
        <begin position="101"/>
        <end position="379"/>
    </location>
</feature>
<dbReference type="GO" id="GO:0019875">
    <property type="term" value="F:6-aminohexanoate-dimer hydrolase activity"/>
    <property type="evidence" value="ECO:0007669"/>
    <property type="project" value="UniProtKB-EC"/>
</dbReference>
<protein>
    <submittedName>
        <fullName evidence="3">6-aminohexanoate-dimer hydrolase</fullName>
        <ecNumber evidence="3">3.5.1.46</ecNumber>
    </submittedName>
</protein>
<keyword evidence="1" id="KW-0732">Signal</keyword>
<dbReference type="InterPro" id="IPR050789">
    <property type="entry name" value="Diverse_Enzym_Activities"/>
</dbReference>
<dbReference type="InterPro" id="IPR001466">
    <property type="entry name" value="Beta-lactam-related"/>
</dbReference>
<dbReference type="Gene3D" id="3.40.710.10">
    <property type="entry name" value="DD-peptidase/beta-lactamase superfamily"/>
    <property type="match status" value="1"/>
</dbReference>
<evidence type="ECO:0000313" key="3">
    <source>
        <dbReference type="EMBL" id="KPC49626.1"/>
    </source>
</evidence>
<reference evidence="3 4" key="1">
    <citation type="submission" date="2015-07" db="EMBL/GenBank/DDBJ databases">
        <title>Draft genome sequence of the Amantichitinum ursilacus IGB-41, a new chitin-degrading bacterium.</title>
        <authorList>
            <person name="Kirstahler P."/>
            <person name="Guenther M."/>
            <person name="Grumaz C."/>
            <person name="Rupp S."/>
            <person name="Zibek S."/>
            <person name="Sohn K."/>
        </authorList>
    </citation>
    <scope>NUCLEOTIDE SEQUENCE [LARGE SCALE GENOMIC DNA]</scope>
    <source>
        <strain evidence="3 4">IGB-41</strain>
    </source>
</reference>
<dbReference type="EMBL" id="LAQT01000036">
    <property type="protein sequence ID" value="KPC49626.1"/>
    <property type="molecule type" value="Genomic_DNA"/>
</dbReference>
<dbReference type="RefSeq" id="WP_161805165.1">
    <property type="nucleotide sequence ID" value="NZ_LAQT01000036.1"/>
</dbReference>
<comment type="caution">
    <text evidence="3">The sequence shown here is derived from an EMBL/GenBank/DDBJ whole genome shotgun (WGS) entry which is preliminary data.</text>
</comment>
<sequence>MKPTYVALSLLAMFALNPAAWSAPQATAAAASATATAIEGALPDRTRLLFWTPAEQRVGYQHMEAIFPGRSVDAAATPSTLRVASKPLDVAITWQGKTTDIAGYMQQQNMAGVLVLSHGQIVLEKYALGLTQSGRWTSWSMAKSVTSTLVGAAVKDGAIHSVDDAVTTYLPELAGSGYRDVTVRQLLTMTSGVRWNEDYRDPAADVNKLGAAVMQKGDAGLLDYMARLPREAEPGTAFVYKTGESDLIGLLVSRATHQPLADYLSQKVWQPVGMEQPAFWVNGPHGTAMSGCCLSSSLRDYGRFGQFFMHGGKAANGAQILPQDWTREATTSVADTANTDHGYGYQWWTGPNGTYTARGIFGQAIYLDPAKDLVIVQVGAWPHATDAALVAQRDAMFAAVAAQVH</sequence>
<organism evidence="3 4">
    <name type="scientific">Amantichitinum ursilacus</name>
    <dbReference type="NCBI Taxonomy" id="857265"/>
    <lineage>
        <taxon>Bacteria</taxon>
        <taxon>Pseudomonadati</taxon>
        <taxon>Pseudomonadota</taxon>
        <taxon>Betaproteobacteria</taxon>
        <taxon>Neisseriales</taxon>
        <taxon>Chitinibacteraceae</taxon>
        <taxon>Amantichitinum</taxon>
    </lineage>
</organism>
<dbReference type="SUPFAM" id="SSF56601">
    <property type="entry name" value="beta-lactamase/transpeptidase-like"/>
    <property type="match status" value="1"/>
</dbReference>
<gene>
    <name evidence="3" type="primary">nylB'</name>
    <name evidence="3" type="ORF">WG78_19925</name>
</gene>
<dbReference type="EC" id="3.5.1.46" evidence="3"/>
<dbReference type="PANTHER" id="PTHR43283">
    <property type="entry name" value="BETA-LACTAMASE-RELATED"/>
    <property type="match status" value="1"/>
</dbReference>
<dbReference type="STRING" id="857265.WG78_19925"/>